<dbReference type="InterPro" id="IPR007197">
    <property type="entry name" value="rSAM"/>
</dbReference>
<dbReference type="InterPro" id="IPR006638">
    <property type="entry name" value="Elp3/MiaA/NifB-like_rSAM"/>
</dbReference>
<evidence type="ECO:0000256" key="2">
    <source>
        <dbReference type="ARBA" id="ARBA00022485"/>
    </source>
</evidence>
<dbReference type="Proteomes" id="UP001623661">
    <property type="component" value="Unassembled WGS sequence"/>
</dbReference>
<evidence type="ECO:0000259" key="7">
    <source>
        <dbReference type="PROSITE" id="PS51918"/>
    </source>
</evidence>
<dbReference type="SMART" id="SM00729">
    <property type="entry name" value="Elp3"/>
    <property type="match status" value="1"/>
</dbReference>
<evidence type="ECO:0000256" key="6">
    <source>
        <dbReference type="ARBA" id="ARBA00023014"/>
    </source>
</evidence>
<organism evidence="8 9">
    <name type="scientific">Candidatus Clostridium radicumherbarum</name>
    <dbReference type="NCBI Taxonomy" id="3381662"/>
    <lineage>
        <taxon>Bacteria</taxon>
        <taxon>Bacillati</taxon>
        <taxon>Bacillota</taxon>
        <taxon>Clostridia</taxon>
        <taxon>Eubacteriales</taxon>
        <taxon>Clostridiaceae</taxon>
        <taxon>Clostridium</taxon>
    </lineage>
</organism>
<gene>
    <name evidence="8" type="ORF">ACJDUH_04695</name>
</gene>
<comment type="caution">
    <text evidence="8">The sequence shown here is derived from an EMBL/GenBank/DDBJ whole genome shotgun (WGS) entry which is preliminary data.</text>
</comment>
<dbReference type="EMBL" id="JBJHZY010000001">
    <property type="protein sequence ID" value="MFL0267395.1"/>
    <property type="molecule type" value="Genomic_DNA"/>
</dbReference>
<feature type="domain" description="Radical SAM core" evidence="7">
    <location>
        <begin position="20"/>
        <end position="240"/>
    </location>
</feature>
<keyword evidence="3" id="KW-0949">S-adenosyl-L-methionine</keyword>
<evidence type="ECO:0000313" key="8">
    <source>
        <dbReference type="EMBL" id="MFL0267395.1"/>
    </source>
</evidence>
<dbReference type="PIRSF" id="PIRSF037420">
    <property type="entry name" value="PQQ_syn_pqqE"/>
    <property type="match status" value="1"/>
</dbReference>
<reference evidence="8 9" key="1">
    <citation type="submission" date="2024-11" db="EMBL/GenBank/DDBJ databases">
        <authorList>
            <person name="Heng Y.C."/>
            <person name="Lim A.C.H."/>
            <person name="Lee J.K.Y."/>
            <person name="Kittelmann S."/>
        </authorList>
    </citation>
    <scope>NUCLEOTIDE SEQUENCE [LARGE SCALE GENOMIC DNA]</scope>
    <source>
        <strain evidence="8 9">WILCCON 0202</strain>
    </source>
</reference>
<dbReference type="PROSITE" id="PS51918">
    <property type="entry name" value="RADICAL_SAM"/>
    <property type="match status" value="1"/>
</dbReference>
<dbReference type="SUPFAM" id="SSF102114">
    <property type="entry name" value="Radical SAM enzymes"/>
    <property type="match status" value="1"/>
</dbReference>
<evidence type="ECO:0000256" key="5">
    <source>
        <dbReference type="ARBA" id="ARBA00023004"/>
    </source>
</evidence>
<protein>
    <submittedName>
        <fullName evidence="8">Radical SAM protein</fullName>
    </submittedName>
</protein>
<keyword evidence="6" id="KW-0411">Iron-sulfur</keyword>
<dbReference type="InterPro" id="IPR017200">
    <property type="entry name" value="PqqE-like"/>
</dbReference>
<name>A0ABW8TPL1_9CLOT</name>
<dbReference type="PANTHER" id="PTHR11228:SF7">
    <property type="entry name" value="PQQA PEPTIDE CYCLASE"/>
    <property type="match status" value="1"/>
</dbReference>
<keyword evidence="9" id="KW-1185">Reference proteome</keyword>
<keyword evidence="5" id="KW-0408">Iron</keyword>
<dbReference type="SFLD" id="SFLDS00029">
    <property type="entry name" value="Radical_SAM"/>
    <property type="match status" value="1"/>
</dbReference>
<dbReference type="Pfam" id="PF04055">
    <property type="entry name" value="Radical_SAM"/>
    <property type="match status" value="1"/>
</dbReference>
<evidence type="ECO:0000256" key="1">
    <source>
        <dbReference type="ARBA" id="ARBA00001966"/>
    </source>
</evidence>
<evidence type="ECO:0000256" key="4">
    <source>
        <dbReference type="ARBA" id="ARBA00022723"/>
    </source>
</evidence>
<evidence type="ECO:0000256" key="3">
    <source>
        <dbReference type="ARBA" id="ARBA00022691"/>
    </source>
</evidence>
<dbReference type="SFLD" id="SFLDG01067">
    <property type="entry name" value="SPASM/twitch_domain_containing"/>
    <property type="match status" value="1"/>
</dbReference>
<dbReference type="InterPro" id="IPR013785">
    <property type="entry name" value="Aldolase_TIM"/>
</dbReference>
<keyword evidence="4" id="KW-0479">Metal-binding</keyword>
<dbReference type="RefSeq" id="WP_406764000.1">
    <property type="nucleotide sequence ID" value="NZ_JBJHZY010000001.1"/>
</dbReference>
<keyword evidence="2" id="KW-0004">4Fe-4S</keyword>
<dbReference type="InterPro" id="IPR050377">
    <property type="entry name" value="Radical_SAM_PqqE_MftC-like"/>
</dbReference>
<dbReference type="SFLD" id="SFLDG01386">
    <property type="entry name" value="main_SPASM_domain-containing"/>
    <property type="match status" value="1"/>
</dbReference>
<dbReference type="Gene3D" id="3.20.20.70">
    <property type="entry name" value="Aldolase class I"/>
    <property type="match status" value="1"/>
</dbReference>
<dbReference type="InterPro" id="IPR058240">
    <property type="entry name" value="rSAM_sf"/>
</dbReference>
<dbReference type="PANTHER" id="PTHR11228">
    <property type="entry name" value="RADICAL SAM DOMAIN PROTEIN"/>
    <property type="match status" value="1"/>
</dbReference>
<sequence length="362" mass="41712">MKKQFQNWAWSQGMKFNSKVHDLTYFFWETTLSCNLKCRHCGSDCDKNKSSADLPKEKVLQVFKNIAENYEPKNIMVAVTGGEPLVRKDLFEILSEVSSMGFPWGMVTNGMLVDEKMVEKCAESGMKTVSVSLDGLEKAHNWLRNSEVSFDRAVNALRLFLKSGNFDEVEAITCVNTQNVNQLEDMYNMLKGIGVQAWRLFTIFPKGRAETNRELILNKNLVIELFNFIKDKRKNSPGMHISYSEEGYLGCNWEKEVRDDFFFCAAGVNVGSLLADGSYSACPSLSREWIQGHVDEISFTDAWETRFKNMRNRKWMRTDGCKSCRQWNKCNGSSLHLWDFKEGKTKVCHYNMLNESIEENKK</sequence>
<proteinExistence type="predicted"/>
<accession>A0ABW8TPL1</accession>
<comment type="cofactor">
    <cofactor evidence="1">
        <name>[4Fe-4S] cluster</name>
        <dbReference type="ChEBI" id="CHEBI:49883"/>
    </cofactor>
</comment>
<evidence type="ECO:0000313" key="9">
    <source>
        <dbReference type="Proteomes" id="UP001623661"/>
    </source>
</evidence>
<dbReference type="CDD" id="cd01335">
    <property type="entry name" value="Radical_SAM"/>
    <property type="match status" value="1"/>
</dbReference>